<dbReference type="InterPro" id="IPR000835">
    <property type="entry name" value="HTH_MarR-typ"/>
</dbReference>
<dbReference type="PANTHER" id="PTHR33164">
    <property type="entry name" value="TRANSCRIPTIONAL REGULATOR, MARR FAMILY"/>
    <property type="match status" value="1"/>
</dbReference>
<dbReference type="InterPro" id="IPR036388">
    <property type="entry name" value="WH-like_DNA-bd_sf"/>
</dbReference>
<dbReference type="InterPro" id="IPR036390">
    <property type="entry name" value="WH_DNA-bd_sf"/>
</dbReference>
<comment type="caution">
    <text evidence="2">The sequence shown here is derived from an EMBL/GenBank/DDBJ whole genome shotgun (WGS) entry which is preliminary data.</text>
</comment>
<dbReference type="Pfam" id="PF12802">
    <property type="entry name" value="MarR_2"/>
    <property type="match status" value="1"/>
</dbReference>
<protein>
    <recommendedName>
        <fullName evidence="1">HTH marR-type domain-containing protein</fullName>
    </recommendedName>
</protein>
<dbReference type="PRINTS" id="PR00598">
    <property type="entry name" value="HTHMARR"/>
</dbReference>
<feature type="domain" description="HTH marR-type" evidence="1">
    <location>
        <begin position="11"/>
        <end position="143"/>
    </location>
</feature>
<evidence type="ECO:0000313" key="2">
    <source>
        <dbReference type="EMBL" id="GAA1401695.1"/>
    </source>
</evidence>
<proteinExistence type="predicted"/>
<dbReference type="PANTHER" id="PTHR33164:SF95">
    <property type="entry name" value="TRANSCRIPTIONAL REGULATOR"/>
    <property type="match status" value="1"/>
</dbReference>
<evidence type="ECO:0000313" key="3">
    <source>
        <dbReference type="Proteomes" id="UP001501414"/>
    </source>
</evidence>
<gene>
    <name evidence="2" type="ORF">GCM10009613_60440</name>
</gene>
<dbReference type="InterPro" id="IPR039422">
    <property type="entry name" value="MarR/SlyA-like"/>
</dbReference>
<dbReference type="RefSeq" id="WP_344029186.1">
    <property type="nucleotide sequence ID" value="NZ_BAAAJK010000053.1"/>
</dbReference>
<dbReference type="PROSITE" id="PS50995">
    <property type="entry name" value="HTH_MARR_2"/>
    <property type="match status" value="1"/>
</dbReference>
<dbReference type="Proteomes" id="UP001501414">
    <property type="component" value="Unassembled WGS sequence"/>
</dbReference>
<dbReference type="SUPFAM" id="SSF46785">
    <property type="entry name" value="Winged helix' DNA-binding domain"/>
    <property type="match status" value="1"/>
</dbReference>
<dbReference type="EMBL" id="BAAAJK010000053">
    <property type="protein sequence ID" value="GAA1401695.1"/>
    <property type="molecule type" value="Genomic_DNA"/>
</dbReference>
<organism evidence="2 3">
    <name type="scientific">Pseudonocardia kongjuensis</name>
    <dbReference type="NCBI Taxonomy" id="102227"/>
    <lineage>
        <taxon>Bacteria</taxon>
        <taxon>Bacillati</taxon>
        <taxon>Actinomycetota</taxon>
        <taxon>Actinomycetes</taxon>
        <taxon>Pseudonocardiales</taxon>
        <taxon>Pseudonocardiaceae</taxon>
        <taxon>Pseudonocardia</taxon>
    </lineage>
</organism>
<evidence type="ECO:0000259" key="1">
    <source>
        <dbReference type="PROSITE" id="PS50995"/>
    </source>
</evidence>
<accession>A0ABN1Y9P4</accession>
<name>A0ABN1Y9P4_9PSEU</name>
<dbReference type="SMART" id="SM00347">
    <property type="entry name" value="HTH_MARR"/>
    <property type="match status" value="1"/>
</dbReference>
<reference evidence="2 3" key="1">
    <citation type="journal article" date="2019" name="Int. J. Syst. Evol. Microbiol.">
        <title>The Global Catalogue of Microorganisms (GCM) 10K type strain sequencing project: providing services to taxonomists for standard genome sequencing and annotation.</title>
        <authorList>
            <consortium name="The Broad Institute Genomics Platform"/>
            <consortium name="The Broad Institute Genome Sequencing Center for Infectious Disease"/>
            <person name="Wu L."/>
            <person name="Ma J."/>
        </authorList>
    </citation>
    <scope>NUCLEOTIDE SEQUENCE [LARGE SCALE GENOMIC DNA]</scope>
    <source>
        <strain evidence="2 3">JCM 11896</strain>
    </source>
</reference>
<sequence length="160" mass="17408">MVEAVQEVPDTGELGRSLGTVLRAYLRSVHEQVDDLPGGPRGFQVLSVAAGGACHNQATIAQLLGLDRTVMTYLVDDLVKRDLVERRPDPADRRARQVLLTEAGRRLLAEVSARIAEVEDQLLAPLDDAERPLFRDMIGRIARARPADDADPCTEPGSAC</sequence>
<dbReference type="Gene3D" id="1.10.10.10">
    <property type="entry name" value="Winged helix-like DNA-binding domain superfamily/Winged helix DNA-binding domain"/>
    <property type="match status" value="1"/>
</dbReference>
<keyword evidence="3" id="KW-1185">Reference proteome</keyword>